<sequence>MIRARSLPDITGTIKWGASIAQIFGYGATAMGAHPLNLYFFVIGLVGWFIVGLRWNDRAIMLIHIVAAAAMLIGLLAP</sequence>
<reference evidence="2 3" key="1">
    <citation type="submission" date="2024-08" db="EMBL/GenBank/DDBJ databases">
        <title>Tateyamaria sp. nov., isolated from marine algae.</title>
        <authorList>
            <person name="Choi B.J."/>
            <person name="Kim J.M."/>
            <person name="Lee J.K."/>
            <person name="Choi D.G."/>
            <person name="Bayburt H."/>
            <person name="Baek J.H."/>
            <person name="Han D.M."/>
            <person name="Jeon C.O."/>
        </authorList>
    </citation>
    <scope>NUCLEOTIDE SEQUENCE [LARGE SCALE GENOMIC DNA]</scope>
    <source>
        <strain evidence="2 3">KMU-156</strain>
    </source>
</reference>
<keyword evidence="3" id="KW-1185">Reference proteome</keyword>
<proteinExistence type="predicted"/>
<keyword evidence="1" id="KW-0472">Membrane</keyword>
<accession>A0ABW8UST6</accession>
<comment type="caution">
    <text evidence="2">The sequence shown here is derived from an EMBL/GenBank/DDBJ whole genome shotgun (WGS) entry which is preliminary data.</text>
</comment>
<evidence type="ECO:0000313" key="3">
    <source>
        <dbReference type="Proteomes" id="UP001627408"/>
    </source>
</evidence>
<evidence type="ECO:0000256" key="1">
    <source>
        <dbReference type="SAM" id="Phobius"/>
    </source>
</evidence>
<dbReference type="RefSeq" id="WP_407591717.1">
    <property type="nucleotide sequence ID" value="NZ_JBHDIY010000002.1"/>
</dbReference>
<feature type="transmembrane region" description="Helical" evidence="1">
    <location>
        <begin position="59"/>
        <end position="77"/>
    </location>
</feature>
<feature type="transmembrane region" description="Helical" evidence="1">
    <location>
        <begin position="36"/>
        <end position="53"/>
    </location>
</feature>
<keyword evidence="1" id="KW-1133">Transmembrane helix</keyword>
<dbReference type="Pfam" id="PF20189">
    <property type="entry name" value="DUF6552"/>
    <property type="match status" value="1"/>
</dbReference>
<gene>
    <name evidence="2" type="ORF">ACERZ8_08025</name>
</gene>
<keyword evidence="1" id="KW-0812">Transmembrane</keyword>
<dbReference type="InterPro" id="IPR046682">
    <property type="entry name" value="DUF6552"/>
</dbReference>
<name>A0ABW8UST6_9RHOB</name>
<protein>
    <submittedName>
        <fullName evidence="2">DUF6552 family protein</fullName>
    </submittedName>
</protein>
<organism evidence="2 3">
    <name type="scientific">Tateyamaria armeniaca</name>
    <dbReference type="NCBI Taxonomy" id="2518930"/>
    <lineage>
        <taxon>Bacteria</taxon>
        <taxon>Pseudomonadati</taxon>
        <taxon>Pseudomonadota</taxon>
        <taxon>Alphaproteobacteria</taxon>
        <taxon>Rhodobacterales</taxon>
        <taxon>Roseobacteraceae</taxon>
        <taxon>Tateyamaria</taxon>
    </lineage>
</organism>
<evidence type="ECO:0000313" key="2">
    <source>
        <dbReference type="EMBL" id="MFL4469814.1"/>
    </source>
</evidence>
<dbReference type="EMBL" id="JBHDIY010000002">
    <property type="protein sequence ID" value="MFL4469814.1"/>
    <property type="molecule type" value="Genomic_DNA"/>
</dbReference>
<dbReference type="Proteomes" id="UP001627408">
    <property type="component" value="Unassembled WGS sequence"/>
</dbReference>